<evidence type="ECO:0000313" key="11">
    <source>
        <dbReference type="Proteomes" id="UP000799118"/>
    </source>
</evidence>
<keyword evidence="11" id="KW-1185">Reference proteome</keyword>
<keyword evidence="3 6" id="KW-0547">Nucleotide-binding</keyword>
<gene>
    <name evidence="10" type="ORF">BT96DRAFT_805455</name>
</gene>
<proteinExistence type="predicted"/>
<dbReference type="InterPro" id="IPR016185">
    <property type="entry name" value="PreATP-grasp_dom_sf"/>
</dbReference>
<dbReference type="InterPro" id="IPR011761">
    <property type="entry name" value="ATP-grasp"/>
</dbReference>
<dbReference type="OrthoDB" id="196847at2759"/>
<dbReference type="AlphaFoldDB" id="A0A6A4IED6"/>
<keyword evidence="5" id="KW-0092">Biotin</keyword>
<dbReference type="Gene3D" id="3.30.700.40">
    <property type="match status" value="1"/>
</dbReference>
<dbReference type="PROSITE" id="PS50968">
    <property type="entry name" value="BIOTINYL_LIPOYL"/>
    <property type="match status" value="1"/>
</dbReference>
<dbReference type="CDD" id="cd06850">
    <property type="entry name" value="biotinyl_domain"/>
    <property type="match status" value="1"/>
</dbReference>
<dbReference type="FunFam" id="2.40.50.100:FF:000003">
    <property type="entry name" value="Acetyl-CoA carboxylase biotin carboxyl carrier protein"/>
    <property type="match status" value="1"/>
</dbReference>
<dbReference type="PROSITE" id="PS00867">
    <property type="entry name" value="CPSASE_2"/>
    <property type="match status" value="1"/>
</dbReference>
<evidence type="ECO:0000259" key="8">
    <source>
        <dbReference type="PROSITE" id="PS50975"/>
    </source>
</evidence>
<dbReference type="GO" id="GO:0004485">
    <property type="term" value="F:methylcrotonoyl-CoA carboxylase activity"/>
    <property type="evidence" value="ECO:0007669"/>
    <property type="project" value="TreeGrafter"/>
</dbReference>
<feature type="domain" description="Biotin carboxylation" evidence="9">
    <location>
        <begin position="8"/>
        <end position="489"/>
    </location>
</feature>
<evidence type="ECO:0000256" key="2">
    <source>
        <dbReference type="ARBA" id="ARBA00022598"/>
    </source>
</evidence>
<evidence type="ECO:0000256" key="1">
    <source>
        <dbReference type="ARBA" id="ARBA00001953"/>
    </source>
</evidence>
<comment type="cofactor">
    <cofactor evidence="1">
        <name>biotin</name>
        <dbReference type="ChEBI" id="CHEBI:57586"/>
    </cofactor>
</comment>
<name>A0A6A4IED6_9AGAR</name>
<dbReference type="GO" id="GO:0046872">
    <property type="term" value="F:metal ion binding"/>
    <property type="evidence" value="ECO:0007669"/>
    <property type="project" value="InterPro"/>
</dbReference>
<dbReference type="InterPro" id="IPR005479">
    <property type="entry name" value="CPAse_ATP-bd"/>
</dbReference>
<dbReference type="Gene3D" id="3.40.50.20">
    <property type="match status" value="1"/>
</dbReference>
<dbReference type="Gene3D" id="2.40.50.100">
    <property type="match status" value="1"/>
</dbReference>
<dbReference type="InterPro" id="IPR005481">
    <property type="entry name" value="BC-like_N"/>
</dbReference>
<dbReference type="InterPro" id="IPR000089">
    <property type="entry name" value="Biotin_lipoyl"/>
</dbReference>
<dbReference type="InterPro" id="IPR005482">
    <property type="entry name" value="Biotin_COase_C"/>
</dbReference>
<dbReference type="SUPFAM" id="SSF51246">
    <property type="entry name" value="Rudiment single hybrid motif"/>
    <property type="match status" value="1"/>
</dbReference>
<evidence type="ECO:0000259" key="9">
    <source>
        <dbReference type="PROSITE" id="PS50979"/>
    </source>
</evidence>
<keyword evidence="4 6" id="KW-0067">ATP-binding</keyword>
<dbReference type="InterPro" id="IPR011054">
    <property type="entry name" value="Rudment_hybrid_motif"/>
</dbReference>
<reference evidence="10" key="1">
    <citation type="journal article" date="2019" name="Environ. Microbiol.">
        <title>Fungal ecological strategies reflected in gene transcription - a case study of two litter decomposers.</title>
        <authorList>
            <person name="Barbi F."/>
            <person name="Kohler A."/>
            <person name="Barry K."/>
            <person name="Baskaran P."/>
            <person name="Daum C."/>
            <person name="Fauchery L."/>
            <person name="Ihrmark K."/>
            <person name="Kuo A."/>
            <person name="LaButti K."/>
            <person name="Lipzen A."/>
            <person name="Morin E."/>
            <person name="Grigoriev I.V."/>
            <person name="Henrissat B."/>
            <person name="Lindahl B."/>
            <person name="Martin F."/>
        </authorList>
    </citation>
    <scope>NUCLEOTIDE SEQUENCE</scope>
    <source>
        <strain evidence="10">JB14</strain>
    </source>
</reference>
<accession>A0A6A4IED6</accession>
<dbReference type="InterPro" id="IPR011053">
    <property type="entry name" value="Single_hybrid_motif"/>
</dbReference>
<sequence length="739" mass="80194">MLYSRKPHFDKILVANRGEIACRVIRTAKKLGIRCVAVYSEADRHSLHVQMADEAYCIGPAPSSESYLRMDKIIEVCHLSGAQAVHPGYGFLSENAKFAETLAEEGIVFIGPPATIVSMGSKSESKNIMSSAGVPCVPGYHGDNQDPQFLFEQAKQIGFPVLIKAIHGGGGKGMRTVTEATPEAFYEALTSAKRESLKSFGNDTVLVEKYITRPRHVEVQVFADTLGGAISLWERDCSVQRRNQKIIEEAPAPGLSIELRESLSAKAVAAARAVNYVGAGTVEFIFDNDTQEFYFMEMNTRLQVEHPVTEMVTGLDLVEWQLEVVAAGNPLSLNQSSVPLVGHAFEARIYAENPRNNFLPDSGRLLYLSTPTPTLTLPESYKPISTLSASNTESLAPSLVSYESVAPSVRLEQGFMQGSQIGVFYDPMIAKLIVHGRDRTEALRMLRKALDEYHVVGVSTNVEFLRMLAGNQAFIDAEVETGFIPKHSDKLFPPITEPAPEILAQAALFVALRDYPKQQTPITQSPWTSLVSRRFGGDMYERVIHLQDDASTGESNPMVIRITSLAGGLFDVEVTTPAGTPVQFHGVSAELVSSTSLTVTLNNKLSTVTIVSQPPPPSVPASLSHNTMEKIHVFSEGRKTTLVIPAPKWLLMQGADILSGAVAGAISAPMPSLVVEVRVKVGDKVDKGQSVIVLESMKTETVLRANVSGTVKAIGCKNGEMVEEGKELVNIEADVVEAS</sequence>
<dbReference type="PROSITE" id="PS50975">
    <property type="entry name" value="ATP_GRASP"/>
    <property type="match status" value="1"/>
</dbReference>
<evidence type="ECO:0000256" key="5">
    <source>
        <dbReference type="ARBA" id="ARBA00023267"/>
    </source>
</evidence>
<dbReference type="Proteomes" id="UP000799118">
    <property type="component" value="Unassembled WGS sequence"/>
</dbReference>
<evidence type="ECO:0000313" key="10">
    <source>
        <dbReference type="EMBL" id="KAE9410632.1"/>
    </source>
</evidence>
<dbReference type="SUPFAM" id="SSF56059">
    <property type="entry name" value="Glutathione synthetase ATP-binding domain-like"/>
    <property type="match status" value="1"/>
</dbReference>
<dbReference type="FunFam" id="3.30.1490.20:FF:000003">
    <property type="entry name" value="acetyl-CoA carboxylase isoform X1"/>
    <property type="match status" value="1"/>
</dbReference>
<evidence type="ECO:0000256" key="4">
    <source>
        <dbReference type="ARBA" id="ARBA00022840"/>
    </source>
</evidence>
<dbReference type="Pfam" id="PF00364">
    <property type="entry name" value="Biotin_lipoyl"/>
    <property type="match status" value="1"/>
</dbReference>
<evidence type="ECO:0000256" key="6">
    <source>
        <dbReference type="PROSITE-ProRule" id="PRU00409"/>
    </source>
</evidence>
<dbReference type="InterPro" id="IPR050856">
    <property type="entry name" value="Biotin_carboxylase_complex"/>
</dbReference>
<dbReference type="Gene3D" id="3.30.470.20">
    <property type="entry name" value="ATP-grasp fold, B domain"/>
    <property type="match status" value="1"/>
</dbReference>
<dbReference type="Pfam" id="PF00289">
    <property type="entry name" value="Biotin_carb_N"/>
    <property type="match status" value="1"/>
</dbReference>
<feature type="domain" description="Lipoyl-binding" evidence="7">
    <location>
        <begin position="654"/>
        <end position="732"/>
    </location>
</feature>
<dbReference type="PROSITE" id="PS50979">
    <property type="entry name" value="BC"/>
    <property type="match status" value="1"/>
</dbReference>
<keyword evidence="2" id="KW-0436">Ligase</keyword>
<dbReference type="EMBL" id="ML769385">
    <property type="protein sequence ID" value="KAE9410632.1"/>
    <property type="molecule type" value="Genomic_DNA"/>
</dbReference>
<evidence type="ECO:0000259" key="7">
    <source>
        <dbReference type="PROSITE" id="PS50968"/>
    </source>
</evidence>
<protein>
    <submittedName>
        <fullName evidence="10">3-methylcrotonyl-CoA carboxylase</fullName>
    </submittedName>
</protein>
<dbReference type="SUPFAM" id="SSF51230">
    <property type="entry name" value="Single hybrid motif"/>
    <property type="match status" value="1"/>
</dbReference>
<dbReference type="GO" id="GO:0005739">
    <property type="term" value="C:mitochondrion"/>
    <property type="evidence" value="ECO:0007669"/>
    <property type="project" value="TreeGrafter"/>
</dbReference>
<dbReference type="FunFam" id="3.40.50.20:FF:000010">
    <property type="entry name" value="Propionyl-CoA carboxylase subunit alpha"/>
    <property type="match status" value="1"/>
</dbReference>
<dbReference type="Pfam" id="PF02786">
    <property type="entry name" value="CPSase_L_D2"/>
    <property type="match status" value="1"/>
</dbReference>
<dbReference type="PANTHER" id="PTHR18866">
    <property type="entry name" value="CARBOXYLASE:PYRUVATE/ACETYL-COA/PROPIONYL-COA CARBOXYLASE"/>
    <property type="match status" value="1"/>
</dbReference>
<dbReference type="SUPFAM" id="SSF52440">
    <property type="entry name" value="PreATP-grasp domain"/>
    <property type="match status" value="1"/>
</dbReference>
<dbReference type="InterPro" id="IPR011764">
    <property type="entry name" value="Biotin_carboxylation_dom"/>
</dbReference>
<dbReference type="SMART" id="SM00878">
    <property type="entry name" value="Biotin_carb_C"/>
    <property type="match status" value="1"/>
</dbReference>
<feature type="domain" description="ATP-grasp" evidence="8">
    <location>
        <begin position="126"/>
        <end position="326"/>
    </location>
</feature>
<evidence type="ECO:0000256" key="3">
    <source>
        <dbReference type="ARBA" id="ARBA00022741"/>
    </source>
</evidence>
<dbReference type="Pfam" id="PF02785">
    <property type="entry name" value="Biotin_carb_C"/>
    <property type="match status" value="1"/>
</dbReference>
<dbReference type="PANTHER" id="PTHR18866:SF33">
    <property type="entry name" value="METHYLCROTONOYL-COA CARBOXYLASE SUBUNIT ALPHA, MITOCHONDRIAL-RELATED"/>
    <property type="match status" value="1"/>
</dbReference>
<dbReference type="InterPro" id="IPR013815">
    <property type="entry name" value="ATP_grasp_subdomain_1"/>
</dbReference>
<dbReference type="GO" id="GO:0005524">
    <property type="term" value="F:ATP binding"/>
    <property type="evidence" value="ECO:0007669"/>
    <property type="project" value="UniProtKB-UniRule"/>
</dbReference>
<dbReference type="Gene3D" id="3.30.1490.20">
    <property type="entry name" value="ATP-grasp fold, A domain"/>
    <property type="match status" value="1"/>
</dbReference>
<organism evidence="10 11">
    <name type="scientific">Gymnopus androsaceus JB14</name>
    <dbReference type="NCBI Taxonomy" id="1447944"/>
    <lineage>
        <taxon>Eukaryota</taxon>
        <taxon>Fungi</taxon>
        <taxon>Dikarya</taxon>
        <taxon>Basidiomycota</taxon>
        <taxon>Agaricomycotina</taxon>
        <taxon>Agaricomycetes</taxon>
        <taxon>Agaricomycetidae</taxon>
        <taxon>Agaricales</taxon>
        <taxon>Marasmiineae</taxon>
        <taxon>Omphalotaceae</taxon>
        <taxon>Gymnopus</taxon>
    </lineage>
</organism>